<keyword evidence="2" id="KW-1185">Reference proteome</keyword>
<evidence type="ECO:0000313" key="1">
    <source>
        <dbReference type="EMBL" id="MDX8492925.1"/>
    </source>
</evidence>
<sequence>MPITREDVIAGYREILAAPPPSEATMHELLQTYQSLATFRRRLRESAECQRVLYAASPLHTREKH</sequence>
<protein>
    <submittedName>
        <fullName evidence="1">Uncharacterized protein</fullName>
    </submittedName>
</protein>
<comment type="caution">
    <text evidence="1">The sequence shown here is derived from an EMBL/GenBank/DDBJ whole genome shotgun (WGS) entry which is preliminary data.</text>
</comment>
<dbReference type="RefSeq" id="WP_320226906.1">
    <property type="nucleotide sequence ID" value="NZ_JAVIJC010000014.1"/>
</dbReference>
<reference evidence="1 2" key="1">
    <citation type="submission" date="2023-08" db="EMBL/GenBank/DDBJ databases">
        <title>Implementing the SeqCode for naming new Mesorhizobium species isolated from Vachellia karroo root nodules.</title>
        <authorList>
            <person name="Van Lill M."/>
        </authorList>
    </citation>
    <scope>NUCLEOTIDE SEQUENCE [LARGE SCALE GENOMIC DNA]</scope>
    <source>
        <strain evidence="1 2">VK22B</strain>
    </source>
</reference>
<organism evidence="1 2">
    <name type="scientific">Mesorhizobium captivum</name>
    <dbReference type="NCBI Taxonomy" id="3072319"/>
    <lineage>
        <taxon>Bacteria</taxon>
        <taxon>Pseudomonadati</taxon>
        <taxon>Pseudomonadota</taxon>
        <taxon>Alphaproteobacteria</taxon>
        <taxon>Hyphomicrobiales</taxon>
        <taxon>Phyllobacteriaceae</taxon>
        <taxon>Mesorhizobium</taxon>
    </lineage>
</organism>
<gene>
    <name evidence="1" type="ORF">RFN29_15205</name>
</gene>
<dbReference type="EMBL" id="JAVIJC010000014">
    <property type="protein sequence ID" value="MDX8492925.1"/>
    <property type="molecule type" value="Genomic_DNA"/>
</dbReference>
<dbReference type="Proteomes" id="UP001271249">
    <property type="component" value="Unassembled WGS sequence"/>
</dbReference>
<evidence type="ECO:0000313" key="2">
    <source>
        <dbReference type="Proteomes" id="UP001271249"/>
    </source>
</evidence>
<name>A0ABU4Z135_9HYPH</name>
<accession>A0ABU4Z135</accession>
<proteinExistence type="predicted"/>